<dbReference type="Proteomes" id="UP000070700">
    <property type="component" value="Unassembled WGS sequence"/>
</dbReference>
<dbReference type="InParanoid" id="A0A132B286"/>
<evidence type="ECO:0000313" key="3">
    <source>
        <dbReference type="Proteomes" id="UP000070700"/>
    </source>
</evidence>
<dbReference type="KEGG" id="psco:LY89DRAFT_679010"/>
<dbReference type="RefSeq" id="XP_018060504.1">
    <property type="nucleotide sequence ID" value="XM_018213789.1"/>
</dbReference>
<accession>A0A132B286</accession>
<organism evidence="2 3">
    <name type="scientific">Mollisia scopiformis</name>
    <name type="common">Conifer needle endophyte fungus</name>
    <name type="synonym">Phialocephala scopiformis</name>
    <dbReference type="NCBI Taxonomy" id="149040"/>
    <lineage>
        <taxon>Eukaryota</taxon>
        <taxon>Fungi</taxon>
        <taxon>Dikarya</taxon>
        <taxon>Ascomycota</taxon>
        <taxon>Pezizomycotina</taxon>
        <taxon>Leotiomycetes</taxon>
        <taxon>Helotiales</taxon>
        <taxon>Mollisiaceae</taxon>
        <taxon>Mollisia</taxon>
    </lineage>
</organism>
<sequence>MDTHATGLPSKSRPPSLISTVFTDDNETIDNDWNCETDWGYQANWERNASDDEPDVGDDDEFWGKGKDDRNDGERDDKPRDLDPEGYFAGSDAASISSLSLEFRGAM</sequence>
<feature type="compositionally biased region" description="Acidic residues" evidence="1">
    <location>
        <begin position="51"/>
        <end position="61"/>
    </location>
</feature>
<proteinExistence type="predicted"/>
<name>A0A132B286_MOLSC</name>
<evidence type="ECO:0000256" key="1">
    <source>
        <dbReference type="SAM" id="MobiDB-lite"/>
    </source>
</evidence>
<dbReference type="GeneID" id="28823515"/>
<feature type="compositionally biased region" description="Acidic residues" evidence="1">
    <location>
        <begin position="24"/>
        <end position="35"/>
    </location>
</feature>
<protein>
    <submittedName>
        <fullName evidence="2">Uncharacterized protein</fullName>
    </submittedName>
</protein>
<dbReference type="EMBL" id="KQ947458">
    <property type="protein sequence ID" value="KUJ06149.1"/>
    <property type="molecule type" value="Genomic_DNA"/>
</dbReference>
<feature type="region of interest" description="Disordered" evidence="1">
    <location>
        <begin position="1"/>
        <end position="90"/>
    </location>
</feature>
<dbReference type="AlphaFoldDB" id="A0A132B286"/>
<gene>
    <name evidence="2" type="ORF">LY89DRAFT_679010</name>
</gene>
<keyword evidence="3" id="KW-1185">Reference proteome</keyword>
<evidence type="ECO:0000313" key="2">
    <source>
        <dbReference type="EMBL" id="KUJ06149.1"/>
    </source>
</evidence>
<feature type="compositionally biased region" description="Basic and acidic residues" evidence="1">
    <location>
        <begin position="62"/>
        <end position="83"/>
    </location>
</feature>
<reference evidence="2 3" key="1">
    <citation type="submission" date="2015-10" db="EMBL/GenBank/DDBJ databases">
        <title>Full genome of DAOMC 229536 Phialocephala scopiformis, a fungal endophyte of spruce producing the potent anti-insectan compound rugulosin.</title>
        <authorList>
            <consortium name="DOE Joint Genome Institute"/>
            <person name="Walker A.K."/>
            <person name="Frasz S.L."/>
            <person name="Seifert K.A."/>
            <person name="Miller J.D."/>
            <person name="Mondo S.J."/>
            <person name="Labutti K."/>
            <person name="Lipzen A."/>
            <person name="Dockter R."/>
            <person name="Kennedy M."/>
            <person name="Grigoriev I.V."/>
            <person name="Spatafora J.W."/>
        </authorList>
    </citation>
    <scope>NUCLEOTIDE SEQUENCE [LARGE SCALE GENOMIC DNA]</scope>
    <source>
        <strain evidence="2 3">CBS 120377</strain>
    </source>
</reference>